<dbReference type="VEuPathDB" id="FungiDB:M_BR32_EuGene_00081821"/>
<dbReference type="EMBL" id="CP034204">
    <property type="protein sequence ID" value="QBZ54027.1"/>
    <property type="molecule type" value="Genomic_DNA"/>
</dbReference>
<dbReference type="Gene3D" id="3.30.1390.20">
    <property type="entry name" value="Ribosomal protein L30, ferredoxin-like fold domain"/>
    <property type="match status" value="1"/>
</dbReference>
<dbReference type="OMA" id="FHPAEPQ"/>
<name>A0A4P7MV55_PYROR</name>
<evidence type="ECO:0000313" key="9">
    <source>
        <dbReference type="Proteomes" id="UP000294847"/>
    </source>
</evidence>
<dbReference type="InterPro" id="IPR016082">
    <property type="entry name" value="Ribosomal_uL30_ferredoxin-like"/>
</dbReference>
<dbReference type="AlphaFoldDB" id="A0A4P7MV55"/>
<dbReference type="SUPFAM" id="SSF55129">
    <property type="entry name" value="Ribosomal protein L30p/L7e"/>
    <property type="match status" value="1"/>
</dbReference>
<dbReference type="FunFam" id="3.30.1390.20:FF:000010">
    <property type="entry name" value="Large subunit ribosomal protein L30"/>
    <property type="match status" value="1"/>
</dbReference>
<sequence length="86" mass="9746">MSYFAIRLHRSAIGLPERTRGVLAALGLRRRGMTVFHPVSGQVAGMIMKVKELVRVEEVEHAKTKFELKAERKPDPGFYVEKAVPR</sequence>
<accession>A0A4P7MV55</accession>
<dbReference type="GO" id="GO:0006412">
    <property type="term" value="P:translation"/>
    <property type="evidence" value="ECO:0007669"/>
    <property type="project" value="InterPro"/>
</dbReference>
<evidence type="ECO:0000256" key="4">
    <source>
        <dbReference type="ARBA" id="ARBA00023128"/>
    </source>
</evidence>
<keyword evidence="4" id="KW-0496">Mitochondrion</keyword>
<dbReference type="InterPro" id="IPR036919">
    <property type="entry name" value="Ribo_uL30_ferredoxin-like_sf"/>
</dbReference>
<dbReference type="InterPro" id="IPR005996">
    <property type="entry name" value="Ribosomal_uL30_bac-type"/>
</dbReference>
<dbReference type="Pfam" id="PF00327">
    <property type="entry name" value="Ribosomal_L30"/>
    <property type="match status" value="1"/>
</dbReference>
<proteinExistence type="inferred from homology"/>
<dbReference type="SMR" id="A0A4P7MV55"/>
<evidence type="ECO:0000256" key="1">
    <source>
        <dbReference type="ARBA" id="ARBA00004173"/>
    </source>
</evidence>
<dbReference type="GO" id="GO:0005739">
    <property type="term" value="C:mitochondrion"/>
    <property type="evidence" value="ECO:0007669"/>
    <property type="project" value="UniProtKB-SubCell"/>
</dbReference>
<comment type="function">
    <text evidence="7">Component of the mitochondrial ribosome (mitoribosome), a dedicated translation machinery responsible for the synthesis of mitochondrial genome-encoded proteins, including at least some of the essential transmembrane subunits of the mitochondrial respiratory chain. The mitoribosomes are attached to the mitochondrial inner membrane and translation products are cotranslationally integrated into the membrane.</text>
</comment>
<dbReference type="NCBIfam" id="TIGR01308">
    <property type="entry name" value="rpmD_bact"/>
    <property type="match status" value="1"/>
</dbReference>
<evidence type="ECO:0000256" key="6">
    <source>
        <dbReference type="ARBA" id="ARBA00035281"/>
    </source>
</evidence>
<gene>
    <name evidence="8" type="ORF">PoMZ_09718</name>
</gene>
<dbReference type="PANTHER" id="PTHR15892:SF2">
    <property type="entry name" value="LARGE RIBOSOMAL SUBUNIT PROTEIN UL30M"/>
    <property type="match status" value="1"/>
</dbReference>
<keyword evidence="5" id="KW-0687">Ribonucleoprotein</keyword>
<protein>
    <recommendedName>
        <fullName evidence="6">Large ribosomal subunit protein uL30m</fullName>
    </recommendedName>
</protein>
<evidence type="ECO:0000256" key="7">
    <source>
        <dbReference type="ARBA" id="ARBA00037226"/>
    </source>
</evidence>
<dbReference type="PANTHER" id="PTHR15892">
    <property type="entry name" value="MITOCHONDRIAL RIBOSOMAL PROTEIN L30"/>
    <property type="match status" value="1"/>
</dbReference>
<comment type="subcellular location">
    <subcellularLocation>
        <location evidence="1">Mitochondrion</location>
    </subcellularLocation>
</comment>
<reference evidence="8 9" key="1">
    <citation type="journal article" date="2019" name="Mol. Biol. Evol.">
        <title>Blast fungal genomes show frequent chromosomal changes, gene gains and losses, and effector gene turnover.</title>
        <authorList>
            <person name="Gomez Luciano L.B."/>
            <person name="Jason Tsai I."/>
            <person name="Chuma I."/>
            <person name="Tosa Y."/>
            <person name="Chen Y.H."/>
            <person name="Li J.Y."/>
            <person name="Li M.Y."/>
            <person name="Jade Lu M.Y."/>
            <person name="Nakayashiki H."/>
            <person name="Li W.H."/>
        </authorList>
    </citation>
    <scope>NUCLEOTIDE SEQUENCE [LARGE SCALE GENOMIC DNA]</scope>
    <source>
        <strain evidence="8">MZ5-1-6</strain>
    </source>
</reference>
<evidence type="ECO:0000256" key="2">
    <source>
        <dbReference type="ARBA" id="ARBA00007594"/>
    </source>
</evidence>
<dbReference type="CDD" id="cd01658">
    <property type="entry name" value="Ribosomal_L30"/>
    <property type="match status" value="1"/>
</dbReference>
<evidence type="ECO:0000256" key="5">
    <source>
        <dbReference type="ARBA" id="ARBA00023274"/>
    </source>
</evidence>
<dbReference type="GO" id="GO:0015934">
    <property type="term" value="C:large ribosomal subunit"/>
    <property type="evidence" value="ECO:0007669"/>
    <property type="project" value="InterPro"/>
</dbReference>
<evidence type="ECO:0000256" key="3">
    <source>
        <dbReference type="ARBA" id="ARBA00022980"/>
    </source>
</evidence>
<keyword evidence="3" id="KW-0689">Ribosomal protein</keyword>
<organism evidence="8 9">
    <name type="scientific">Pyricularia oryzae</name>
    <name type="common">Rice blast fungus</name>
    <name type="synonym">Magnaporthe oryzae</name>
    <dbReference type="NCBI Taxonomy" id="318829"/>
    <lineage>
        <taxon>Eukaryota</taxon>
        <taxon>Fungi</taxon>
        <taxon>Dikarya</taxon>
        <taxon>Ascomycota</taxon>
        <taxon>Pezizomycotina</taxon>
        <taxon>Sordariomycetes</taxon>
        <taxon>Sordariomycetidae</taxon>
        <taxon>Magnaporthales</taxon>
        <taxon>Pyriculariaceae</taxon>
        <taxon>Pyricularia</taxon>
    </lineage>
</organism>
<evidence type="ECO:0000313" key="8">
    <source>
        <dbReference type="EMBL" id="QBZ54027.1"/>
    </source>
</evidence>
<dbReference type="GO" id="GO:0003735">
    <property type="term" value="F:structural constituent of ribosome"/>
    <property type="evidence" value="ECO:0007669"/>
    <property type="project" value="InterPro"/>
</dbReference>
<dbReference type="Proteomes" id="UP000294847">
    <property type="component" value="Chromosome 1"/>
</dbReference>
<comment type="similarity">
    <text evidence="2">Belongs to the universal ribosomal protein uL30 family.</text>
</comment>